<evidence type="ECO:0000259" key="8">
    <source>
        <dbReference type="Pfam" id="PF00535"/>
    </source>
</evidence>
<dbReference type="Pfam" id="PF03142">
    <property type="entry name" value="Chitin_synth_2"/>
    <property type="match status" value="1"/>
</dbReference>
<dbReference type="AlphaFoldDB" id="A0A1G2FB97"/>
<dbReference type="SUPFAM" id="SSF53448">
    <property type="entry name" value="Nucleotide-diphospho-sugar transferases"/>
    <property type="match status" value="1"/>
</dbReference>
<comment type="caution">
    <text evidence="9">The sequence shown here is derived from an EMBL/GenBank/DDBJ whole genome shotgun (WGS) entry which is preliminary data.</text>
</comment>
<feature type="domain" description="Glycosyltransferase 2-like" evidence="8">
    <location>
        <begin position="63"/>
        <end position="234"/>
    </location>
</feature>
<dbReference type="InterPro" id="IPR001173">
    <property type="entry name" value="Glyco_trans_2-like"/>
</dbReference>
<evidence type="ECO:0000256" key="3">
    <source>
        <dbReference type="ARBA" id="ARBA00022475"/>
    </source>
</evidence>
<keyword evidence="6 7" id="KW-0472">Membrane</keyword>
<evidence type="ECO:0000256" key="4">
    <source>
        <dbReference type="ARBA" id="ARBA00022676"/>
    </source>
</evidence>
<feature type="transmembrane region" description="Helical" evidence="7">
    <location>
        <begin position="351"/>
        <end position="371"/>
    </location>
</feature>
<dbReference type="GO" id="GO:0085029">
    <property type="term" value="P:extracellular matrix assembly"/>
    <property type="evidence" value="ECO:0007669"/>
    <property type="project" value="TreeGrafter"/>
</dbReference>
<name>A0A1G2FB97_9BACT</name>
<gene>
    <name evidence="9" type="ORF">A2815_02330</name>
</gene>
<feature type="transmembrane region" description="Helical" evidence="7">
    <location>
        <begin position="26"/>
        <end position="47"/>
    </location>
</feature>
<feature type="transmembrane region" description="Helical" evidence="7">
    <location>
        <begin position="320"/>
        <end position="345"/>
    </location>
</feature>
<organism evidence="9 10">
    <name type="scientific">Candidatus Portnoybacteria bacterium RIFCSPHIGHO2_01_FULL_40_12b</name>
    <dbReference type="NCBI Taxonomy" id="1801994"/>
    <lineage>
        <taxon>Bacteria</taxon>
        <taxon>Candidatus Portnoyibacteriota</taxon>
    </lineage>
</organism>
<keyword evidence="4" id="KW-0328">Glycosyltransferase</keyword>
<proteinExistence type="inferred from homology"/>
<dbReference type="GO" id="GO:0030213">
    <property type="term" value="P:hyaluronan biosynthetic process"/>
    <property type="evidence" value="ECO:0007669"/>
    <property type="project" value="TreeGrafter"/>
</dbReference>
<evidence type="ECO:0000313" key="9">
    <source>
        <dbReference type="EMBL" id="OGZ35346.1"/>
    </source>
</evidence>
<dbReference type="GO" id="GO:0050501">
    <property type="term" value="F:hyaluronan synthase activity"/>
    <property type="evidence" value="ECO:0007669"/>
    <property type="project" value="TreeGrafter"/>
</dbReference>
<feature type="transmembrane region" description="Helical" evidence="7">
    <location>
        <begin position="378"/>
        <end position="401"/>
    </location>
</feature>
<evidence type="ECO:0000256" key="7">
    <source>
        <dbReference type="SAM" id="Phobius"/>
    </source>
</evidence>
<sequence>MFFLLVYIIFVIKLITIQEINNSVFFAVYSLAVSFYILSRFAIAYFYEPESAKFGKNYQPSVSFAVPSKNEEKNIRETILKIAQTDYPKDKFDIIAVNDGSTDNTLGEMRKAKKIAMGGGGVKVEVVDWKVNKGKREGMAECVRKSKNEIIIFIDSDSFVEPDLAKEIVKYFIDSKIAAVAGHGYVANADTNTLTKMQDVRYFVAFKAYKSAEALFGTVTCCSGCCSAYRKKYVLEVMDAWLYQSFLGVRCTYGDDRSLTNFLLLKGYKSLFAPEAKAYTFVPDTFKKFMRQQLRWKKSWVRESLKAGLFMWKKNPIMSISFYLGVILPLFAPVIIVRALIWYPYATGKTPWFYLLGLLLMAIVYGLYYFIYTKDKKWVYGVLFAVFYTIILIWQLPWAILNLRDPKWGTR</sequence>
<evidence type="ECO:0000256" key="5">
    <source>
        <dbReference type="ARBA" id="ARBA00022679"/>
    </source>
</evidence>
<dbReference type="Gene3D" id="3.90.550.10">
    <property type="entry name" value="Spore Coat Polysaccharide Biosynthesis Protein SpsA, Chain A"/>
    <property type="match status" value="1"/>
</dbReference>
<evidence type="ECO:0000256" key="1">
    <source>
        <dbReference type="ARBA" id="ARBA00004236"/>
    </source>
</evidence>
<reference evidence="9 10" key="1">
    <citation type="journal article" date="2016" name="Nat. Commun.">
        <title>Thousands of microbial genomes shed light on interconnected biogeochemical processes in an aquifer system.</title>
        <authorList>
            <person name="Anantharaman K."/>
            <person name="Brown C.T."/>
            <person name="Hug L.A."/>
            <person name="Sharon I."/>
            <person name="Castelle C.J."/>
            <person name="Probst A.J."/>
            <person name="Thomas B.C."/>
            <person name="Singh A."/>
            <person name="Wilkins M.J."/>
            <person name="Karaoz U."/>
            <person name="Brodie E.L."/>
            <person name="Williams K.H."/>
            <person name="Hubbard S.S."/>
            <person name="Banfield J.F."/>
        </authorList>
    </citation>
    <scope>NUCLEOTIDE SEQUENCE [LARGE SCALE GENOMIC DNA]</scope>
</reference>
<comment type="subcellular location">
    <subcellularLocation>
        <location evidence="1">Cell membrane</location>
    </subcellularLocation>
</comment>
<comment type="similarity">
    <text evidence="2">Belongs to the NodC/HAS family.</text>
</comment>
<accession>A0A1G2FB97</accession>
<dbReference type="PANTHER" id="PTHR22913">
    <property type="entry name" value="HYALURONAN SYNTHASE"/>
    <property type="match status" value="1"/>
</dbReference>
<dbReference type="PANTHER" id="PTHR22913:SF12">
    <property type="entry name" value="MANNURONAN SYNTHASE"/>
    <property type="match status" value="1"/>
</dbReference>
<dbReference type="CDD" id="cd06423">
    <property type="entry name" value="CESA_like"/>
    <property type="match status" value="1"/>
</dbReference>
<dbReference type="Proteomes" id="UP000176974">
    <property type="component" value="Unassembled WGS sequence"/>
</dbReference>
<dbReference type="Pfam" id="PF00535">
    <property type="entry name" value="Glycos_transf_2"/>
    <property type="match status" value="1"/>
</dbReference>
<dbReference type="InterPro" id="IPR029044">
    <property type="entry name" value="Nucleotide-diphossugar_trans"/>
</dbReference>
<keyword evidence="5" id="KW-0808">Transferase</keyword>
<keyword evidence="7" id="KW-0812">Transmembrane</keyword>
<dbReference type="GO" id="GO:0005886">
    <property type="term" value="C:plasma membrane"/>
    <property type="evidence" value="ECO:0007669"/>
    <property type="project" value="UniProtKB-SubCell"/>
</dbReference>
<keyword evidence="3" id="KW-1003">Cell membrane</keyword>
<evidence type="ECO:0000256" key="2">
    <source>
        <dbReference type="ARBA" id="ARBA00006782"/>
    </source>
</evidence>
<keyword evidence="7" id="KW-1133">Transmembrane helix</keyword>
<protein>
    <recommendedName>
        <fullName evidence="8">Glycosyltransferase 2-like domain-containing protein</fullName>
    </recommendedName>
</protein>
<evidence type="ECO:0000256" key="6">
    <source>
        <dbReference type="ARBA" id="ARBA00023136"/>
    </source>
</evidence>
<evidence type="ECO:0000313" key="10">
    <source>
        <dbReference type="Proteomes" id="UP000176974"/>
    </source>
</evidence>
<dbReference type="EMBL" id="MHMY01000012">
    <property type="protein sequence ID" value="OGZ35346.1"/>
    <property type="molecule type" value="Genomic_DNA"/>
</dbReference>